<evidence type="ECO:0000256" key="6">
    <source>
        <dbReference type="ARBA" id="ARBA00023098"/>
    </source>
</evidence>
<dbReference type="NCBIfam" id="NF000832">
    <property type="entry name" value="PRK00070.3-2"/>
    <property type="match status" value="1"/>
</dbReference>
<dbReference type="HAMAP" id="MF_00101">
    <property type="entry name" value="AcpS"/>
    <property type="match status" value="1"/>
</dbReference>
<reference evidence="10 11" key="1">
    <citation type="submission" date="2013-08" db="EMBL/GenBank/DDBJ databases">
        <authorList>
            <person name="Weinstock G."/>
            <person name="Sodergren E."/>
            <person name="Wylie T."/>
            <person name="Fulton L."/>
            <person name="Fulton R."/>
            <person name="Fronick C."/>
            <person name="O'Laughlin M."/>
            <person name="Godfrey J."/>
            <person name="Miner T."/>
            <person name="Herter B."/>
            <person name="Appelbaum E."/>
            <person name="Cordes M."/>
            <person name="Lek S."/>
            <person name="Wollam A."/>
            <person name="Pepin K.H."/>
            <person name="Palsikar V.B."/>
            <person name="Mitreva M."/>
            <person name="Wilson R.K."/>
        </authorList>
    </citation>
    <scope>NUCLEOTIDE SEQUENCE [LARGE SCALE GENOMIC DNA]</scope>
    <source>
        <strain evidence="10 11">ATCC 700332</strain>
    </source>
</reference>
<dbReference type="Proteomes" id="UP000016649">
    <property type="component" value="Unassembled WGS sequence"/>
</dbReference>
<evidence type="ECO:0000313" key="11">
    <source>
        <dbReference type="Proteomes" id="UP000016649"/>
    </source>
</evidence>
<feature type="domain" description="4'-phosphopantetheinyl transferase" evidence="9">
    <location>
        <begin position="4"/>
        <end position="96"/>
    </location>
</feature>
<keyword evidence="11" id="KW-1185">Reference proteome</keyword>
<keyword evidence="1 8" id="KW-0444">Lipid biosynthesis</keyword>
<dbReference type="InterPro" id="IPR002582">
    <property type="entry name" value="ACPS"/>
</dbReference>
<name>A0ABN0NZD6_TRELE</name>
<keyword evidence="8" id="KW-0963">Cytoplasm</keyword>
<dbReference type="EC" id="2.7.8.7" evidence="8"/>
<feature type="binding site" evidence="8">
    <location>
        <position position="58"/>
    </location>
    <ligand>
        <name>Mg(2+)</name>
        <dbReference type="ChEBI" id="CHEBI:18420"/>
    </ligand>
</feature>
<dbReference type="EMBL" id="AWVH01000026">
    <property type="protein sequence ID" value="ERJ93370.1"/>
    <property type="molecule type" value="Genomic_DNA"/>
</dbReference>
<feature type="binding site" evidence="8">
    <location>
        <position position="8"/>
    </location>
    <ligand>
        <name>Mg(2+)</name>
        <dbReference type="ChEBI" id="CHEBI:18420"/>
    </ligand>
</feature>
<dbReference type="InterPro" id="IPR004568">
    <property type="entry name" value="Ppantetheine-prot_Trfase_dom"/>
</dbReference>
<evidence type="ECO:0000259" key="9">
    <source>
        <dbReference type="Pfam" id="PF01648"/>
    </source>
</evidence>
<evidence type="ECO:0000256" key="7">
    <source>
        <dbReference type="ARBA" id="ARBA00023160"/>
    </source>
</evidence>
<comment type="similarity">
    <text evidence="8">Belongs to the P-Pant transferase superfamily. AcpS family.</text>
</comment>
<evidence type="ECO:0000256" key="8">
    <source>
        <dbReference type="HAMAP-Rule" id="MF_00101"/>
    </source>
</evidence>
<organism evidence="10 11">
    <name type="scientific">Treponema lecithinolyticum ATCC 700332</name>
    <dbReference type="NCBI Taxonomy" id="1321815"/>
    <lineage>
        <taxon>Bacteria</taxon>
        <taxon>Pseudomonadati</taxon>
        <taxon>Spirochaetota</taxon>
        <taxon>Spirochaetia</taxon>
        <taxon>Spirochaetales</taxon>
        <taxon>Treponemataceae</taxon>
        <taxon>Treponema</taxon>
    </lineage>
</organism>
<keyword evidence="6 8" id="KW-0443">Lipid metabolism</keyword>
<keyword evidence="4 8" id="KW-0276">Fatty acid metabolism</keyword>
<comment type="catalytic activity">
    <reaction evidence="8">
        <text>apo-[ACP] + CoA = holo-[ACP] + adenosine 3',5'-bisphosphate + H(+)</text>
        <dbReference type="Rhea" id="RHEA:12068"/>
        <dbReference type="Rhea" id="RHEA-COMP:9685"/>
        <dbReference type="Rhea" id="RHEA-COMP:9690"/>
        <dbReference type="ChEBI" id="CHEBI:15378"/>
        <dbReference type="ChEBI" id="CHEBI:29999"/>
        <dbReference type="ChEBI" id="CHEBI:57287"/>
        <dbReference type="ChEBI" id="CHEBI:58343"/>
        <dbReference type="ChEBI" id="CHEBI:64479"/>
        <dbReference type="EC" id="2.7.8.7"/>
    </reaction>
</comment>
<comment type="subcellular location">
    <subcellularLocation>
        <location evidence="8">Cytoplasm</location>
    </subcellularLocation>
</comment>
<keyword evidence="2 8" id="KW-0808">Transferase</keyword>
<comment type="caution">
    <text evidence="10">The sequence shown here is derived from an EMBL/GenBank/DDBJ whole genome shotgun (WGS) entry which is preliminary data.</text>
</comment>
<dbReference type="Pfam" id="PF01648">
    <property type="entry name" value="ACPS"/>
    <property type="match status" value="1"/>
</dbReference>
<dbReference type="RefSeq" id="WP_021687257.1">
    <property type="nucleotide sequence ID" value="NZ_KI260564.1"/>
</dbReference>
<keyword evidence="5 8" id="KW-0460">Magnesium</keyword>
<evidence type="ECO:0000313" key="10">
    <source>
        <dbReference type="EMBL" id="ERJ93370.1"/>
    </source>
</evidence>
<evidence type="ECO:0000256" key="1">
    <source>
        <dbReference type="ARBA" id="ARBA00022516"/>
    </source>
</evidence>
<evidence type="ECO:0000256" key="2">
    <source>
        <dbReference type="ARBA" id="ARBA00022679"/>
    </source>
</evidence>
<dbReference type="InterPro" id="IPR037143">
    <property type="entry name" value="4-PPantetheinyl_Trfase_dom_sf"/>
</dbReference>
<sequence length="127" mass="14070">MITGCGIDIVEVQRFTGWLKKPDLVKRFFHQDEASYVWERGTDKGKTESLASRFAAKEAFAKALGTGFTGLKLTDMCVHRDKNGKPCMSVYGTALRALKKNGACRIHLSLSHEKCYAVAQVILESGE</sequence>
<dbReference type="Gene3D" id="3.90.470.20">
    <property type="entry name" value="4'-phosphopantetheinyl transferase domain"/>
    <property type="match status" value="1"/>
</dbReference>
<comment type="function">
    <text evidence="8">Transfers the 4'-phosphopantetheine moiety from coenzyme A to a Ser of acyl-carrier-protein.</text>
</comment>
<keyword evidence="7 8" id="KW-0275">Fatty acid biosynthesis</keyword>
<dbReference type="NCBIfam" id="TIGR00516">
    <property type="entry name" value="acpS"/>
    <property type="match status" value="1"/>
</dbReference>
<evidence type="ECO:0000256" key="5">
    <source>
        <dbReference type="ARBA" id="ARBA00022842"/>
    </source>
</evidence>
<dbReference type="NCBIfam" id="TIGR00556">
    <property type="entry name" value="pantethn_trn"/>
    <property type="match status" value="1"/>
</dbReference>
<dbReference type="InterPro" id="IPR008278">
    <property type="entry name" value="4-PPantetheinyl_Trfase_dom"/>
</dbReference>
<gene>
    <name evidence="8" type="primary">acpS</name>
    <name evidence="10" type="ORF">HMPREF9193_01045</name>
</gene>
<proteinExistence type="inferred from homology"/>
<accession>A0ABN0NZD6</accession>
<dbReference type="SUPFAM" id="SSF56214">
    <property type="entry name" value="4'-phosphopantetheinyl transferase"/>
    <property type="match status" value="1"/>
</dbReference>
<comment type="cofactor">
    <cofactor evidence="8">
        <name>Mg(2+)</name>
        <dbReference type="ChEBI" id="CHEBI:18420"/>
    </cofactor>
</comment>
<evidence type="ECO:0000256" key="4">
    <source>
        <dbReference type="ARBA" id="ARBA00022832"/>
    </source>
</evidence>
<evidence type="ECO:0000256" key="3">
    <source>
        <dbReference type="ARBA" id="ARBA00022723"/>
    </source>
</evidence>
<protein>
    <recommendedName>
        <fullName evidence="8">Holo-[acyl-carrier-protein] synthase</fullName>
        <shortName evidence="8">Holo-ACP synthase</shortName>
        <ecNumber evidence="8">2.7.8.7</ecNumber>
    </recommendedName>
    <alternativeName>
        <fullName evidence="8">4'-phosphopantetheinyl transferase AcpS</fullName>
    </alternativeName>
</protein>
<keyword evidence="3 8" id="KW-0479">Metal-binding</keyword>